<evidence type="ECO:0000313" key="2">
    <source>
        <dbReference type="Proteomes" id="UP000076552"/>
    </source>
</evidence>
<sequence length="99" mass="11222">MLFEFPLRKCVSGLVAQENNLKGPGTCRTLCTIGMTEFIASAKTNELVGYFFVSSTKKAQELQLVHLPLIIHGFGCWKISAYQKKYEWIKLFSYGTFGF</sequence>
<reference evidence="1 2" key="1">
    <citation type="submission" date="2015-06" db="EMBL/GenBank/DDBJ databases">
        <title>Survival trade-offs in plant roots during colonization by closely related pathogenic and mutualistic fungi.</title>
        <authorList>
            <person name="Hacquard S."/>
            <person name="Kracher B."/>
            <person name="Hiruma K."/>
            <person name="Weinman A."/>
            <person name="Muench P."/>
            <person name="Garrido Oter R."/>
            <person name="Ver Loren van Themaat E."/>
            <person name="Dallerey J.-F."/>
            <person name="Damm U."/>
            <person name="Henrissat B."/>
            <person name="Lespinet O."/>
            <person name="Thon M."/>
            <person name="Kemen E."/>
            <person name="McHardy A.C."/>
            <person name="Schulze-Lefert P."/>
            <person name="O'Connell R.J."/>
        </authorList>
    </citation>
    <scope>NUCLEOTIDE SEQUENCE [LARGE SCALE GENOMIC DNA]</scope>
    <source>
        <strain evidence="1 2">0861</strain>
    </source>
</reference>
<name>A0A161VF41_9PEZI</name>
<proteinExistence type="predicted"/>
<keyword evidence="2" id="KW-1185">Reference proteome</keyword>
<protein>
    <submittedName>
        <fullName evidence="1">Uncharacterized protein</fullName>
    </submittedName>
</protein>
<dbReference type="Proteomes" id="UP000076552">
    <property type="component" value="Unassembled WGS sequence"/>
</dbReference>
<dbReference type="EMBL" id="LFIV01000105">
    <property type="protein sequence ID" value="KZL69504.1"/>
    <property type="molecule type" value="Genomic_DNA"/>
</dbReference>
<dbReference type="AlphaFoldDB" id="A0A161VF41"/>
<organism evidence="1 2">
    <name type="scientific">Colletotrichum tofieldiae</name>
    <dbReference type="NCBI Taxonomy" id="708197"/>
    <lineage>
        <taxon>Eukaryota</taxon>
        <taxon>Fungi</taxon>
        <taxon>Dikarya</taxon>
        <taxon>Ascomycota</taxon>
        <taxon>Pezizomycotina</taxon>
        <taxon>Sordariomycetes</taxon>
        <taxon>Hypocreomycetidae</taxon>
        <taxon>Glomerellales</taxon>
        <taxon>Glomerellaceae</taxon>
        <taxon>Colletotrichum</taxon>
        <taxon>Colletotrichum spaethianum species complex</taxon>
    </lineage>
</organism>
<evidence type="ECO:0000313" key="1">
    <source>
        <dbReference type="EMBL" id="KZL69504.1"/>
    </source>
</evidence>
<accession>A0A161VF41</accession>
<gene>
    <name evidence="1" type="ORF">CT0861_04720</name>
</gene>
<comment type="caution">
    <text evidence="1">The sequence shown here is derived from an EMBL/GenBank/DDBJ whole genome shotgun (WGS) entry which is preliminary data.</text>
</comment>